<evidence type="ECO:0000256" key="1">
    <source>
        <dbReference type="SAM" id="SignalP"/>
    </source>
</evidence>
<proteinExistence type="predicted"/>
<dbReference type="AlphaFoldDB" id="A0A0E9N1I8"/>
<organism evidence="2 3">
    <name type="scientific">Flavihumibacter petaseus NBRC 106054</name>
    <dbReference type="NCBI Taxonomy" id="1220578"/>
    <lineage>
        <taxon>Bacteria</taxon>
        <taxon>Pseudomonadati</taxon>
        <taxon>Bacteroidota</taxon>
        <taxon>Chitinophagia</taxon>
        <taxon>Chitinophagales</taxon>
        <taxon>Chitinophagaceae</taxon>
        <taxon>Flavihumibacter</taxon>
    </lineage>
</organism>
<keyword evidence="1" id="KW-0732">Signal</keyword>
<feature type="chain" id="PRO_5002429800" description="Bacterial surface antigen (D15) domain-containing protein" evidence="1">
    <location>
        <begin position="20"/>
        <end position="599"/>
    </location>
</feature>
<dbReference type="Proteomes" id="UP000033121">
    <property type="component" value="Unassembled WGS sequence"/>
</dbReference>
<name>A0A0E9N1I8_9BACT</name>
<protein>
    <recommendedName>
        <fullName evidence="4">Bacterial surface antigen (D15) domain-containing protein</fullName>
    </recommendedName>
</protein>
<evidence type="ECO:0008006" key="4">
    <source>
        <dbReference type="Google" id="ProtNLM"/>
    </source>
</evidence>
<accession>A0A0E9N1I8</accession>
<evidence type="ECO:0000313" key="2">
    <source>
        <dbReference type="EMBL" id="GAO43210.1"/>
    </source>
</evidence>
<keyword evidence="3" id="KW-1185">Reference proteome</keyword>
<dbReference type="EMBL" id="BBWV01000002">
    <property type="protein sequence ID" value="GAO43210.1"/>
    <property type="molecule type" value="Genomic_DNA"/>
</dbReference>
<gene>
    <name evidence="2" type="ORF">FPE01S_02_03140</name>
</gene>
<dbReference type="Gene3D" id="3.10.20.310">
    <property type="entry name" value="membrane protein fhac"/>
    <property type="match status" value="1"/>
</dbReference>
<feature type="signal peptide" evidence="1">
    <location>
        <begin position="1"/>
        <end position="19"/>
    </location>
</feature>
<evidence type="ECO:0000313" key="3">
    <source>
        <dbReference type="Proteomes" id="UP000033121"/>
    </source>
</evidence>
<dbReference type="STRING" id="1220578.FPE01S_02_03140"/>
<sequence length="599" mass="69202">MIKWLVSLLLLLAVSIVHAQDSSNLKNKARSLAKDVYDSYLRVKQLPNDTAFIQRSEQSYRKYAGRVIRQTIIEKVDFSRNVLDTTHRVITTISKLANNLQAGTKQYIIHQFLFMSPGDAVDPFQLADNERLLRQLDFIKDARIQLLPVGEDSVDMIVKVRDVFSLGVKASAYGISDFDATLYDANFLGWAQRLEYTLLYDHGRSPAFGSKILYRKYNIAGSFVNGEISYSNINSGISLGDEYETSADIKLDRPLYTPNAKWAGGLHLNQSKSENRTQKPDSLYRAYAYHLQDVWLGYNFGTRITRTGSRYVPDDRNRRFAALRYFNQKFSEKPDLPFYHYLYTDKQFVLGSFSWYRQNYYRTNYILGFGVTEDVPVGFSRKIILGRTRIDSLKRTYLGWEYNHWMVLKHDHLLSYTLALGTNYNKDGFSDNSLLTAMNWYSPLLQYRKVKVRQYATISYAGINNFTAYDKLYLNNDYGLDRYNTDSAYGTQRLTLGTETMLFTPWKLFGFKIGFFAFAKGAMLSRQTEALTGGKLFSAIGGGFRTRNENLIFGTIEGRLTWYPRTLGQINSFAISFNSNLRLRFDEMQFQAPWFATIR</sequence>
<dbReference type="RefSeq" id="WP_046369127.1">
    <property type="nucleotide sequence ID" value="NZ_BBWV01000002.1"/>
</dbReference>
<comment type="caution">
    <text evidence="2">The sequence shown here is derived from an EMBL/GenBank/DDBJ whole genome shotgun (WGS) entry which is preliminary data.</text>
</comment>
<reference evidence="2 3" key="1">
    <citation type="submission" date="2015-04" db="EMBL/GenBank/DDBJ databases">
        <title>Whole genome shotgun sequence of Flavihumibacter petaseus NBRC 106054.</title>
        <authorList>
            <person name="Miyazawa S."/>
            <person name="Hosoyama A."/>
            <person name="Hashimoto M."/>
            <person name="Noguchi M."/>
            <person name="Tsuchikane K."/>
            <person name="Ohji S."/>
            <person name="Yamazoe A."/>
            <person name="Ichikawa N."/>
            <person name="Kimura A."/>
            <person name="Fujita N."/>
        </authorList>
    </citation>
    <scope>NUCLEOTIDE SEQUENCE [LARGE SCALE GENOMIC DNA]</scope>
    <source>
        <strain evidence="2 3">NBRC 106054</strain>
    </source>
</reference>
<dbReference type="OrthoDB" id="609711at2"/>